<sequence>MGRFHYQKGVLELIDIWKLVCQKKPEAKLAMIGNGPLEKNVLIKIREYKLEKNIDLLGFLDGEKKYEIFKQSKMIIHPATYDSGGMAAAEGMAWELPGVSFDLESLKTYYPSGMIKTKCYNLREFADNIISLLDNEKLYQKISKEAHTLIVGVWDWEKRTDFISRKIFNDETQNKK</sequence>
<comment type="caution">
    <text evidence="2">The sequence shown here is derived from an EMBL/GenBank/DDBJ whole genome shotgun (WGS) entry which is preliminary data.</text>
</comment>
<dbReference type="InterPro" id="IPR001296">
    <property type="entry name" value="Glyco_trans_1"/>
</dbReference>
<evidence type="ECO:0000313" key="2">
    <source>
        <dbReference type="EMBL" id="PIU03202.1"/>
    </source>
</evidence>
<evidence type="ECO:0000313" key="3">
    <source>
        <dbReference type="Proteomes" id="UP000228996"/>
    </source>
</evidence>
<dbReference type="CDD" id="cd03801">
    <property type="entry name" value="GT4_PimA-like"/>
    <property type="match status" value="1"/>
</dbReference>
<gene>
    <name evidence="2" type="ORF">COT44_04905</name>
</gene>
<dbReference type="GO" id="GO:0016757">
    <property type="term" value="F:glycosyltransferase activity"/>
    <property type="evidence" value="ECO:0007669"/>
    <property type="project" value="InterPro"/>
</dbReference>
<dbReference type="Gene3D" id="3.40.50.2000">
    <property type="entry name" value="Glycogen Phosphorylase B"/>
    <property type="match status" value="1"/>
</dbReference>
<reference evidence="3" key="1">
    <citation type="submission" date="2017-09" db="EMBL/GenBank/DDBJ databases">
        <title>Depth-based differentiation of microbial function through sediment-hosted aquifers and enrichment of novel symbionts in the deep terrestrial subsurface.</title>
        <authorList>
            <person name="Probst A.J."/>
            <person name="Ladd B."/>
            <person name="Jarett J.K."/>
            <person name="Geller-Mcgrath D.E."/>
            <person name="Sieber C.M.K."/>
            <person name="Emerson J.B."/>
            <person name="Anantharaman K."/>
            <person name="Thomas B.C."/>
            <person name="Malmstrom R."/>
            <person name="Stieglmeier M."/>
            <person name="Klingl A."/>
            <person name="Woyke T."/>
            <person name="Ryan C.M."/>
            <person name="Banfield J.F."/>
        </authorList>
    </citation>
    <scope>NUCLEOTIDE SEQUENCE [LARGE SCALE GENOMIC DNA]</scope>
</reference>
<proteinExistence type="predicted"/>
<evidence type="ECO:0000259" key="1">
    <source>
        <dbReference type="Pfam" id="PF00534"/>
    </source>
</evidence>
<dbReference type="EMBL" id="PEYO01000022">
    <property type="protein sequence ID" value="PIU03202.1"/>
    <property type="molecule type" value="Genomic_DNA"/>
</dbReference>
<dbReference type="AlphaFoldDB" id="A0A2M6XC40"/>
<protein>
    <recommendedName>
        <fullName evidence="1">Glycosyl transferase family 1 domain-containing protein</fullName>
    </recommendedName>
</protein>
<organism evidence="2 3">
    <name type="scientific">Candidatus Shapirobacteria bacterium CG08_land_8_20_14_0_20_39_18</name>
    <dbReference type="NCBI Taxonomy" id="1974883"/>
    <lineage>
        <taxon>Bacteria</taxon>
        <taxon>Candidatus Shapironibacteriota</taxon>
    </lineage>
</organism>
<dbReference type="SUPFAM" id="SSF53756">
    <property type="entry name" value="UDP-Glycosyltransferase/glycogen phosphorylase"/>
    <property type="match status" value="1"/>
</dbReference>
<dbReference type="Pfam" id="PF00534">
    <property type="entry name" value="Glycos_transf_1"/>
    <property type="match status" value="1"/>
</dbReference>
<dbReference type="InterPro" id="IPR050194">
    <property type="entry name" value="Glycosyltransferase_grp1"/>
</dbReference>
<dbReference type="PANTHER" id="PTHR45947:SF3">
    <property type="entry name" value="SULFOQUINOVOSYL TRANSFERASE SQD2"/>
    <property type="match status" value="1"/>
</dbReference>
<dbReference type="Proteomes" id="UP000228996">
    <property type="component" value="Unassembled WGS sequence"/>
</dbReference>
<accession>A0A2M6XC40</accession>
<name>A0A2M6XC40_9BACT</name>
<feature type="domain" description="Glycosyl transferase family 1" evidence="1">
    <location>
        <begin position="1"/>
        <end position="146"/>
    </location>
</feature>
<dbReference type="PANTHER" id="PTHR45947">
    <property type="entry name" value="SULFOQUINOVOSYL TRANSFERASE SQD2"/>
    <property type="match status" value="1"/>
</dbReference>